<keyword evidence="6" id="KW-1185">Reference proteome</keyword>
<gene>
    <name evidence="5" type="ORF">NUM_66990</name>
</gene>
<feature type="domain" description="HTH marR-type" evidence="4">
    <location>
        <begin position="37"/>
        <end position="170"/>
    </location>
</feature>
<evidence type="ECO:0000259" key="4">
    <source>
        <dbReference type="PROSITE" id="PS50995"/>
    </source>
</evidence>
<keyword evidence="2" id="KW-0238">DNA-binding</keyword>
<dbReference type="InterPro" id="IPR000835">
    <property type="entry name" value="HTH_MarR-typ"/>
</dbReference>
<accession>A0A8J4AL45</accession>
<evidence type="ECO:0000256" key="1">
    <source>
        <dbReference type="ARBA" id="ARBA00023015"/>
    </source>
</evidence>
<dbReference type="InterPro" id="IPR039422">
    <property type="entry name" value="MarR/SlyA-like"/>
</dbReference>
<evidence type="ECO:0000256" key="2">
    <source>
        <dbReference type="ARBA" id="ARBA00023125"/>
    </source>
</evidence>
<proteinExistence type="predicted"/>
<organism evidence="5 6">
    <name type="scientific">Actinocatenispora comari</name>
    <dbReference type="NCBI Taxonomy" id="2807577"/>
    <lineage>
        <taxon>Bacteria</taxon>
        <taxon>Bacillati</taxon>
        <taxon>Actinomycetota</taxon>
        <taxon>Actinomycetes</taxon>
        <taxon>Micromonosporales</taxon>
        <taxon>Micromonosporaceae</taxon>
        <taxon>Actinocatenispora</taxon>
    </lineage>
</organism>
<dbReference type="PANTHER" id="PTHR33164:SF101">
    <property type="entry name" value="TRANSCRIPTIONAL REPRESSOR MPRA"/>
    <property type="match status" value="1"/>
</dbReference>
<dbReference type="PANTHER" id="PTHR33164">
    <property type="entry name" value="TRANSCRIPTIONAL REGULATOR, MARR FAMILY"/>
    <property type="match status" value="1"/>
</dbReference>
<dbReference type="Proteomes" id="UP000614996">
    <property type="component" value="Unassembled WGS sequence"/>
</dbReference>
<reference evidence="6" key="1">
    <citation type="journal article" date="2021" name="Int. J. Syst. Evol. Microbiol.">
        <title>Actinocatenispora comari sp. nov., an endophytic actinomycete isolated from aerial parts of Comarum salesowianum.</title>
        <authorList>
            <person name="Oyunbileg N."/>
            <person name="Iizaka Y."/>
            <person name="Hamada M."/>
            <person name="Davaapurev B.O."/>
            <person name="Fukumoto A."/>
            <person name="Tsetseg B."/>
            <person name="Kato F."/>
            <person name="Tamura T."/>
            <person name="Batkhuu J."/>
            <person name="Anzai Y."/>
        </authorList>
    </citation>
    <scope>NUCLEOTIDE SEQUENCE [LARGE SCALE GENOMIC DNA]</scope>
    <source>
        <strain evidence="6">NUM-2625</strain>
    </source>
</reference>
<evidence type="ECO:0000313" key="5">
    <source>
        <dbReference type="EMBL" id="GIL31445.1"/>
    </source>
</evidence>
<keyword evidence="3" id="KW-0804">Transcription</keyword>
<protein>
    <submittedName>
        <fullName evidence="5">MarR family transcriptional regulator</fullName>
    </submittedName>
</protein>
<sequence>MTAAGYGGPVGKELNLPFDPIERAGARWQTEFGPSGPMMVATSIMRVQQLLLASFDALLKRYELTFARYEALVLLSFARHGELPMRVIGERLMVHPTSATNIVDRLVGQGLVTRRRNPTDGRGVLAAITATGRRVAAEATDELMAAGFGLDALAETERDAVFAALRRVRLAAGDFVADHPGRPAGTQHPDPAE</sequence>
<dbReference type="SMART" id="SM00347">
    <property type="entry name" value="HTH_MARR"/>
    <property type="match status" value="1"/>
</dbReference>
<name>A0A8J4AL45_9ACTN</name>
<dbReference type="PROSITE" id="PS50995">
    <property type="entry name" value="HTH_MARR_2"/>
    <property type="match status" value="1"/>
</dbReference>
<keyword evidence="1" id="KW-0805">Transcription regulation</keyword>
<dbReference type="InterPro" id="IPR036388">
    <property type="entry name" value="WH-like_DNA-bd_sf"/>
</dbReference>
<comment type="caution">
    <text evidence="5">The sequence shown here is derived from an EMBL/GenBank/DDBJ whole genome shotgun (WGS) entry which is preliminary data.</text>
</comment>
<dbReference type="GO" id="GO:0003677">
    <property type="term" value="F:DNA binding"/>
    <property type="evidence" value="ECO:0007669"/>
    <property type="project" value="UniProtKB-KW"/>
</dbReference>
<dbReference type="InterPro" id="IPR023187">
    <property type="entry name" value="Tscrpt_reg_MarR-type_CS"/>
</dbReference>
<dbReference type="Pfam" id="PF12802">
    <property type="entry name" value="MarR_2"/>
    <property type="match status" value="1"/>
</dbReference>
<dbReference type="PROSITE" id="PS01117">
    <property type="entry name" value="HTH_MARR_1"/>
    <property type="match status" value="1"/>
</dbReference>
<dbReference type="GO" id="GO:0003700">
    <property type="term" value="F:DNA-binding transcription factor activity"/>
    <property type="evidence" value="ECO:0007669"/>
    <property type="project" value="InterPro"/>
</dbReference>
<dbReference type="InterPro" id="IPR036390">
    <property type="entry name" value="WH_DNA-bd_sf"/>
</dbReference>
<dbReference type="GO" id="GO:0006950">
    <property type="term" value="P:response to stress"/>
    <property type="evidence" value="ECO:0007669"/>
    <property type="project" value="TreeGrafter"/>
</dbReference>
<evidence type="ECO:0000313" key="6">
    <source>
        <dbReference type="Proteomes" id="UP000614996"/>
    </source>
</evidence>
<dbReference type="AlphaFoldDB" id="A0A8J4AL45"/>
<dbReference type="EMBL" id="BOPO01000146">
    <property type="protein sequence ID" value="GIL31445.1"/>
    <property type="molecule type" value="Genomic_DNA"/>
</dbReference>
<dbReference type="Gene3D" id="1.10.10.10">
    <property type="entry name" value="Winged helix-like DNA-binding domain superfamily/Winged helix DNA-binding domain"/>
    <property type="match status" value="1"/>
</dbReference>
<dbReference type="SUPFAM" id="SSF46785">
    <property type="entry name" value="Winged helix' DNA-binding domain"/>
    <property type="match status" value="1"/>
</dbReference>
<evidence type="ECO:0000256" key="3">
    <source>
        <dbReference type="ARBA" id="ARBA00023163"/>
    </source>
</evidence>